<comment type="caution">
    <text evidence="4">The sequence shown here is derived from an EMBL/GenBank/DDBJ whole genome shotgun (WGS) entry which is preliminary data.</text>
</comment>
<dbReference type="PANTHER" id="PTHR10039">
    <property type="entry name" value="AMELOGENIN"/>
    <property type="match status" value="1"/>
</dbReference>
<name>A0A175W3T4_9PEZI</name>
<reference evidence="4 5" key="1">
    <citation type="journal article" date="2016" name="Genome Announc.">
        <title>Genome Sequence of Madurella mycetomatis mm55, Isolated from a Human Mycetoma Case in Sudan.</title>
        <authorList>
            <person name="Smit S."/>
            <person name="Derks M.F."/>
            <person name="Bervoets S."/>
            <person name="Fahal A."/>
            <person name="van Leeuwen W."/>
            <person name="van Belkum A."/>
            <person name="van de Sande W.W."/>
        </authorList>
    </citation>
    <scope>NUCLEOTIDE SEQUENCE [LARGE SCALE GENOMIC DNA]</scope>
    <source>
        <strain evidence="5">mm55</strain>
    </source>
</reference>
<feature type="domain" description="DUF7708" evidence="2">
    <location>
        <begin position="44"/>
        <end position="177"/>
    </location>
</feature>
<dbReference type="Pfam" id="PF24809">
    <property type="entry name" value="DUF7708"/>
    <property type="match status" value="1"/>
</dbReference>
<dbReference type="AlphaFoldDB" id="A0A175W3T4"/>
<dbReference type="OrthoDB" id="61900at2759"/>
<keyword evidence="1" id="KW-0677">Repeat</keyword>
<evidence type="ECO:0000259" key="2">
    <source>
        <dbReference type="Pfam" id="PF24809"/>
    </source>
</evidence>
<protein>
    <submittedName>
        <fullName evidence="4">Uncharacterized protein</fullName>
    </submittedName>
</protein>
<dbReference type="VEuPathDB" id="FungiDB:MMYC01_206993"/>
<dbReference type="InterPro" id="IPR056125">
    <property type="entry name" value="DUF7708"/>
</dbReference>
<dbReference type="InterPro" id="IPR056884">
    <property type="entry name" value="NPHP3-like_N"/>
</dbReference>
<proteinExistence type="predicted"/>
<sequence>MNRRWTPQLLETFAEEARRSIEREEGGKAYEALRRITYGVADIAEQFCNILQSMVPNGSEYSFAFGLAAFLLFKPLNRRLHEEEKMAAQVTRISELLPKMHYLKHALKTPTIELAVSGLCGEIVRFLWEVVKYSKHSRMRKFVTHIIPRTSSVEEYVESIERHVDMIRELEATASLAIQLDLLERQTTESKLVVRMYQSMQANTARINTMMDSFSAALARQRRFEAVIYSQKLRHALLPRPPDREAGSRYIKHERERLVTVERWETHSNEIDFQQWLKGNRQPLLWICGRHRQSRISWVTPFSVDLNNTLVLEGSVMIASAFYDDGSERYWTSAMIVKNIIYQMLEQYPELAVDLVDILTPWRFEDAGDSPNLYLEILDDMLSKMSILPGWQAREFFLLIDRIDLCYDTKDFSVENDFYPALQRLNQRHMQLHLILTSDEDPEEVDSINTGEDNLTVICVDTCEGGRMSLREY</sequence>
<dbReference type="Proteomes" id="UP000078237">
    <property type="component" value="Unassembled WGS sequence"/>
</dbReference>
<dbReference type="Pfam" id="PF24883">
    <property type="entry name" value="NPHP3_N"/>
    <property type="match status" value="1"/>
</dbReference>
<dbReference type="EMBL" id="LCTW02000123">
    <property type="protein sequence ID" value="KXX78356.1"/>
    <property type="molecule type" value="Genomic_DNA"/>
</dbReference>
<organism evidence="4 5">
    <name type="scientific">Madurella mycetomatis</name>
    <dbReference type="NCBI Taxonomy" id="100816"/>
    <lineage>
        <taxon>Eukaryota</taxon>
        <taxon>Fungi</taxon>
        <taxon>Dikarya</taxon>
        <taxon>Ascomycota</taxon>
        <taxon>Pezizomycotina</taxon>
        <taxon>Sordariomycetes</taxon>
        <taxon>Sordariomycetidae</taxon>
        <taxon>Sordariales</taxon>
        <taxon>Sordariales incertae sedis</taxon>
        <taxon>Madurella</taxon>
    </lineage>
</organism>
<feature type="domain" description="Nephrocystin 3-like N-terminal" evidence="3">
    <location>
        <begin position="270"/>
        <end position="438"/>
    </location>
</feature>
<evidence type="ECO:0000256" key="1">
    <source>
        <dbReference type="ARBA" id="ARBA00022737"/>
    </source>
</evidence>
<gene>
    <name evidence="4" type="ORF">MMYC01_206993</name>
</gene>
<evidence type="ECO:0000259" key="3">
    <source>
        <dbReference type="Pfam" id="PF24883"/>
    </source>
</evidence>
<accession>A0A175W3T4</accession>
<evidence type="ECO:0000313" key="5">
    <source>
        <dbReference type="Proteomes" id="UP000078237"/>
    </source>
</evidence>
<keyword evidence="5" id="KW-1185">Reference proteome</keyword>
<evidence type="ECO:0000313" key="4">
    <source>
        <dbReference type="EMBL" id="KXX78356.1"/>
    </source>
</evidence>